<feature type="transmembrane region" description="Helical" evidence="1">
    <location>
        <begin position="348"/>
        <end position="366"/>
    </location>
</feature>
<dbReference type="PANTHER" id="PTHR38454">
    <property type="entry name" value="INTEGRAL MEMBRANE PROTEIN-RELATED"/>
    <property type="match status" value="1"/>
</dbReference>
<feature type="transmembrane region" description="Helical" evidence="1">
    <location>
        <begin position="378"/>
        <end position="397"/>
    </location>
</feature>
<keyword evidence="1" id="KW-1133">Transmembrane helix</keyword>
<proteinExistence type="predicted"/>
<dbReference type="PANTHER" id="PTHR38454:SF1">
    <property type="entry name" value="INTEGRAL MEMBRANE PROTEIN"/>
    <property type="match status" value="1"/>
</dbReference>
<feature type="transmembrane region" description="Helical" evidence="1">
    <location>
        <begin position="223"/>
        <end position="247"/>
    </location>
</feature>
<feature type="transmembrane region" description="Helical" evidence="1">
    <location>
        <begin position="829"/>
        <end position="847"/>
    </location>
</feature>
<feature type="transmembrane region" description="Helical" evidence="1">
    <location>
        <begin position="7"/>
        <end position="29"/>
    </location>
</feature>
<dbReference type="OrthoDB" id="9815466at2"/>
<feature type="transmembrane region" description="Helical" evidence="1">
    <location>
        <begin position="409"/>
        <end position="426"/>
    </location>
</feature>
<feature type="transmembrane region" description="Helical" evidence="1">
    <location>
        <begin position="319"/>
        <end position="342"/>
    </location>
</feature>
<dbReference type="InterPro" id="IPR018580">
    <property type="entry name" value="Uncharacterised_YfhO"/>
</dbReference>
<evidence type="ECO:0000256" key="1">
    <source>
        <dbReference type="SAM" id="Phobius"/>
    </source>
</evidence>
<accession>A0A242CC62</accession>
<keyword evidence="1" id="KW-0472">Membrane</keyword>
<feature type="transmembrane region" description="Helical" evidence="1">
    <location>
        <begin position="184"/>
        <end position="211"/>
    </location>
</feature>
<dbReference type="EMBL" id="NGLE01000003">
    <property type="protein sequence ID" value="OTO07843.1"/>
    <property type="molecule type" value="Genomic_DNA"/>
</dbReference>
<dbReference type="AlphaFoldDB" id="A0A242CC62"/>
<dbReference type="STRING" id="1834181.A5880_002113"/>
<dbReference type="Pfam" id="PF09586">
    <property type="entry name" value="YfhO"/>
    <property type="match status" value="1"/>
</dbReference>
<protein>
    <recommendedName>
        <fullName evidence="3">ABC transporter permease</fullName>
    </recommendedName>
</protein>
<gene>
    <name evidence="2" type="ORF">A5880_002113</name>
</gene>
<feature type="transmembrane region" description="Helical" evidence="1">
    <location>
        <begin position="136"/>
        <end position="164"/>
    </location>
</feature>
<keyword evidence="1" id="KW-0812">Transmembrane</keyword>
<evidence type="ECO:0000313" key="2">
    <source>
        <dbReference type="EMBL" id="OTO07843.1"/>
    </source>
</evidence>
<evidence type="ECO:0008006" key="3">
    <source>
        <dbReference type="Google" id="ProtNLM"/>
    </source>
</evidence>
<reference evidence="2" key="1">
    <citation type="submission" date="2017-05" db="EMBL/GenBank/DDBJ databases">
        <title>The Genome Sequence of Enterococcus sp. 4G2_DIV0659.</title>
        <authorList>
            <consortium name="The Broad Institute Genomics Platform"/>
            <consortium name="The Broad Institute Genomic Center for Infectious Diseases"/>
            <person name="Earl A."/>
            <person name="Manson A."/>
            <person name="Schwartman J."/>
            <person name="Gilmore M."/>
            <person name="Abouelleil A."/>
            <person name="Cao P."/>
            <person name="Chapman S."/>
            <person name="Cusick C."/>
            <person name="Shea T."/>
            <person name="Young S."/>
            <person name="Neafsey D."/>
            <person name="Nusbaum C."/>
            <person name="Birren B."/>
        </authorList>
    </citation>
    <scope>NUCLEOTIDE SEQUENCE [LARGE SCALE GENOMIC DNA]</scope>
    <source>
        <strain evidence="2">4G2_DIV0659</strain>
    </source>
</reference>
<feature type="transmembrane region" description="Helical" evidence="1">
    <location>
        <begin position="65"/>
        <end position="85"/>
    </location>
</feature>
<feature type="transmembrane region" description="Helical" evidence="1">
    <location>
        <begin position="433"/>
        <end position="451"/>
    </location>
</feature>
<feature type="transmembrane region" description="Helical" evidence="1">
    <location>
        <begin position="105"/>
        <end position="124"/>
    </location>
</feature>
<name>A0A242CC62_9ENTE</name>
<comment type="caution">
    <text evidence="2">The sequence shown here is derived from an EMBL/GenBank/DDBJ whole genome shotgun (WGS) entry which is preliminary data.</text>
</comment>
<feature type="transmembrane region" description="Helical" evidence="1">
    <location>
        <begin position="286"/>
        <end position="307"/>
    </location>
</feature>
<organism evidence="2">
    <name type="scientific">Candidatus Enterococcus mansonii</name>
    <dbReference type="NCBI Taxonomy" id="1834181"/>
    <lineage>
        <taxon>Bacteria</taxon>
        <taxon>Bacillati</taxon>
        <taxon>Bacillota</taxon>
        <taxon>Bacilli</taxon>
        <taxon>Lactobacillales</taxon>
        <taxon>Enterococcaceae</taxon>
        <taxon>Enterococcus</taxon>
    </lineage>
</organism>
<sequence length="861" mass="99101">MNFIKKNGLIIGCSFLLPVFIVAISYFQIGIYPTSKLTILSSDGFGQLVNFYAGFNNALHGKQSLLYTWSGSLGLNSISLMSYYINSIFSFIVYFFDNINMPEAMYTIFLTKIGAMGVSFWIYAHNTYRLSSWKKLVLSTCYSLGSFVIAYSIFLMWMDALVYLPLILLGIHRLMDDRKPVLLFVSYFLLFVSNYYIAFMVGIFSFLYYFIRMFTDYKRYKTSVFSYLFTSFLAGGASMVIILPSIIDLRTNGEKLDTINQFFTGDTGVWDLVVKSMPGVYDTSKYGSAPFIYTGLLPLIFCIFYFVSTKISLKNKLLYGSLLLLLSVSFYVEPLNLFWQGLHAPNMFLFRFSFLFSALVIILAGFGMEKFEKKDINLLLNIVLILGGVYIAAILLSNKKRYDYITQETLIVTFVLLILYLLLFFIKYSRKKGMWLIPYIILIVVSYEAFFNTNQLFLGIKKEWTYASRAAYEEPHKDIQKLVTRTKEENNQFYRLENIDPITRTDSFNYNYSGITLFSSVRNRHSSQYLDHLGYRSLDTNLVIMYDNNTLLMDSLFGIKYNLAKTDPNKFGFKKIETKGKYNLYENEYSLPLGMLTNGKIYEKSNNQVNLFQHLSGLKEPIYQFTGLNEIARKNMQIREEGDFTFFSEESNREAQSITWEVNVPARTQAYINLSVGAPDGMRNADVEVKVNGRTNSNNLVMAGSFYNLGYYEKETKVKVTAKFSGQAVVRLVRPSVLLMQVDRYKEAIKQMKEKEVAFEVNGHQAQADVSLTKEQVVFTSIPYDKGWKASIDGQPVKIKSLQNALIAFKVPKGKHTIRLVYYPEGLKLGSILFVSCILIFSSYTYWIRKKSRVASKEEYK</sequence>